<evidence type="ECO:0000256" key="2">
    <source>
        <dbReference type="ARBA" id="ARBA00022670"/>
    </source>
</evidence>
<dbReference type="Proteomes" id="UP000772618">
    <property type="component" value="Unassembled WGS sequence"/>
</dbReference>
<name>A0ABS5VY66_9BACT</name>
<evidence type="ECO:0000259" key="9">
    <source>
        <dbReference type="Pfam" id="PF05572"/>
    </source>
</evidence>
<keyword evidence="6" id="KW-0862">Zinc</keyword>
<dbReference type="RefSeq" id="WP_254157257.1">
    <property type="nucleotide sequence ID" value="NZ_JAHESD010000088.1"/>
</dbReference>
<keyword evidence="7 10" id="KW-0482">Metalloprotease</keyword>
<organism evidence="10 11">
    <name type="scientific">Chryseosolibacter indicus</name>
    <dbReference type="NCBI Taxonomy" id="2782351"/>
    <lineage>
        <taxon>Bacteria</taxon>
        <taxon>Pseudomonadati</taxon>
        <taxon>Bacteroidota</taxon>
        <taxon>Cytophagia</taxon>
        <taxon>Cytophagales</taxon>
        <taxon>Chryseotaleaceae</taxon>
        <taxon>Chryseosolibacter</taxon>
    </lineage>
</organism>
<proteinExistence type="inferred from homology"/>
<dbReference type="PANTHER" id="PTHR47466:SF1">
    <property type="entry name" value="METALLOPROTEASE MEP1 (AFU_ORTHOLOGUE AFUA_1G07730)-RELATED"/>
    <property type="match status" value="1"/>
</dbReference>
<evidence type="ECO:0000256" key="5">
    <source>
        <dbReference type="ARBA" id="ARBA00022801"/>
    </source>
</evidence>
<dbReference type="InterPro" id="IPR008754">
    <property type="entry name" value="Peptidase_M43"/>
</dbReference>
<dbReference type="InterPro" id="IPR024079">
    <property type="entry name" value="MetalloPept_cat_dom_sf"/>
</dbReference>
<evidence type="ECO:0000256" key="8">
    <source>
        <dbReference type="ARBA" id="ARBA00023157"/>
    </source>
</evidence>
<dbReference type="Gene3D" id="3.40.390.10">
    <property type="entry name" value="Collagenase (Catalytic Domain)"/>
    <property type="match status" value="1"/>
</dbReference>
<dbReference type="Gene3D" id="2.60.120.200">
    <property type="match status" value="2"/>
</dbReference>
<evidence type="ECO:0000313" key="10">
    <source>
        <dbReference type="EMBL" id="MBT1706181.1"/>
    </source>
</evidence>
<evidence type="ECO:0000256" key="1">
    <source>
        <dbReference type="ARBA" id="ARBA00008721"/>
    </source>
</evidence>
<keyword evidence="11" id="KW-1185">Reference proteome</keyword>
<comment type="caution">
    <text evidence="10">The sequence shown here is derived from an EMBL/GenBank/DDBJ whole genome shotgun (WGS) entry which is preliminary data.</text>
</comment>
<evidence type="ECO:0000256" key="7">
    <source>
        <dbReference type="ARBA" id="ARBA00023049"/>
    </source>
</evidence>
<keyword evidence="5" id="KW-0378">Hydrolase</keyword>
<accession>A0ABS5VY66</accession>
<evidence type="ECO:0000256" key="3">
    <source>
        <dbReference type="ARBA" id="ARBA00022723"/>
    </source>
</evidence>
<evidence type="ECO:0000256" key="4">
    <source>
        <dbReference type="ARBA" id="ARBA00022729"/>
    </source>
</evidence>
<dbReference type="Gene3D" id="2.60.40.10">
    <property type="entry name" value="Immunoglobulins"/>
    <property type="match status" value="2"/>
</dbReference>
<dbReference type="NCBIfam" id="NF038128">
    <property type="entry name" value="choice_anch_J"/>
    <property type="match status" value="2"/>
</dbReference>
<dbReference type="Pfam" id="PF05572">
    <property type="entry name" value="Peptidase_M43"/>
    <property type="match status" value="1"/>
</dbReference>
<protein>
    <submittedName>
        <fullName evidence="10">Zinc metalloprotease</fullName>
    </submittedName>
</protein>
<dbReference type="SUPFAM" id="SSF55486">
    <property type="entry name" value="Metalloproteases ('zincins'), catalytic domain"/>
    <property type="match status" value="1"/>
</dbReference>
<evidence type="ECO:0000313" key="11">
    <source>
        <dbReference type="Proteomes" id="UP000772618"/>
    </source>
</evidence>
<dbReference type="CDD" id="cd04275">
    <property type="entry name" value="ZnMc_pappalysin_like"/>
    <property type="match status" value="1"/>
</dbReference>
<reference evidence="10 11" key="1">
    <citation type="submission" date="2021-05" db="EMBL/GenBank/DDBJ databases">
        <title>A Polyphasic approach of four new species of the genus Ohtaekwangia: Ohtaekwangia histidinii sp. nov., Ohtaekwangia cretensis sp. nov., Ohtaekwangia indiensis sp. nov., Ohtaekwangia reichenbachii sp. nov. from diverse environment.</title>
        <authorList>
            <person name="Octaviana S."/>
        </authorList>
    </citation>
    <scope>NUCLEOTIDE SEQUENCE [LARGE SCALE GENOMIC DNA]</scope>
    <source>
        <strain evidence="10 11">PWU20</strain>
    </source>
</reference>
<dbReference type="PANTHER" id="PTHR47466">
    <property type="match status" value="1"/>
</dbReference>
<evidence type="ECO:0000256" key="6">
    <source>
        <dbReference type="ARBA" id="ARBA00022833"/>
    </source>
</evidence>
<sequence>MSRGQDRCGTVEYGKSIKIQSIENEQKFEKWLEDKIKSRSAKRTKSGPYKIPVVVHVIHRGEAVGAGTNISDAQILSQLKVLNDDYRRQNEDASSTDPAFVSVAGSMDIQFVLAKRTPEGFATNGIVRVKGPKSSYTSSDNYTLKSLSYWPSENYLNIWVCNITDYLGYAQFPQSDLPGLDNSSSNALTDGLVISYEACGSIDDGNFNLDPDYNKGRTATHEIGHFFGLRHIWGDENACTGTDYIDDTPNQASQTTYCPQSSISDACSPKVMFQNFMDYTDDACMNLFTAQQVQRMIAVLENSPRRATLLTSPGLLPPDPVANDIGIRKFVSPLETECSNNIVTSVQIRNYGSNNVSTARIRLRINGAIIETKDFSLSLQPLDSAVITFSNHALSNGFNTVAVEIVLTNGVADGDPASNNNIVSLSVLVPENVPLPYREDFSTFPENWYIQNFDEQLTWQLANGPNFQTDNKALLLPFYDYSDNLGELDVIYSPVFNLSTTTAATLFFDIAYMPYSASKDGLRVVAITDCSTLSEGVTIYEKSGSELATTSRSKPYFIPNKAADWRREMIDLTSFAGNNHVQLAFIGINDYGNNLYIDNISVVTPPVLDVSLNSIIQPSTVTGLNTVDLVINSKNTGGQVIQSIQIEYVVNNAGVAQRIFDVNILPGQEANLTIPAVKFAEGENTLEITATSVNGIPDQFGSNNALQTKVVVNHAQDKIPLRQNFDALFDNSWTITNVDNGILWKPLGTNYDQSLYFRSFGNTDIGDQSWLVSPSLDFTSVTQASATFDLAYVTANSRQEDLRILVSIDNGRTYEEVDFVFPEPSNSTGSWAPQNEEDWFNDIYVNLSQFAGEANVRIAFVITNANSNNLYIDNIEFFISERPGQVSIETPYNIFGYSAENPKSSDLKIGFNLGERQWVTCEIIDVMGKQIASVSWQDVLNQVYELPPYNSIAPGVYIVRLRIGNKLYSERIFITDF</sequence>
<dbReference type="EMBL" id="JAHESD010000088">
    <property type="protein sequence ID" value="MBT1706181.1"/>
    <property type="molecule type" value="Genomic_DNA"/>
</dbReference>
<keyword evidence="8" id="KW-1015">Disulfide bond</keyword>
<comment type="similarity">
    <text evidence="1">Belongs to the peptidase M43B family.</text>
</comment>
<keyword evidence="2" id="KW-0645">Protease</keyword>
<feature type="domain" description="Peptidase M43 pregnancy-associated plasma-A" evidence="9">
    <location>
        <begin position="210"/>
        <end position="301"/>
    </location>
</feature>
<gene>
    <name evidence="10" type="ORF">KK060_23025</name>
</gene>
<dbReference type="InterPro" id="IPR013783">
    <property type="entry name" value="Ig-like_fold"/>
</dbReference>
<keyword evidence="3" id="KW-0479">Metal-binding</keyword>
<dbReference type="GO" id="GO:0008237">
    <property type="term" value="F:metallopeptidase activity"/>
    <property type="evidence" value="ECO:0007669"/>
    <property type="project" value="UniProtKB-KW"/>
</dbReference>
<keyword evidence="4" id="KW-0732">Signal</keyword>